<dbReference type="Proteomes" id="UP000326582">
    <property type="component" value="Chromosome 1"/>
</dbReference>
<gene>
    <name evidence="1" type="ORF">EJF14_10868</name>
</gene>
<protein>
    <submittedName>
        <fullName evidence="1">Uncharacterized protein</fullName>
    </submittedName>
</protein>
<sequence length="172" mass="19584">MPAAGPLKHPVHVFLRSAWYSFAHIYLNSCGNFIRKSREMLASISLPAYASRLKMPFLVHEYVSLQQDTGLSEKLLTGVMLAKMQVMTDVAESIYEWYSMYLALELWLLILVLITAATKLPIVFSLTSYKCCRRHVCLHFSTQFPRMIVFRRICVCAAVESFLLCKIVLPGG</sequence>
<keyword evidence="2" id="KW-1185">Reference proteome</keyword>
<evidence type="ECO:0000313" key="2">
    <source>
        <dbReference type="Proteomes" id="UP000326582"/>
    </source>
</evidence>
<reference evidence="2" key="1">
    <citation type="journal article" date="2019" name="MBio">
        <title>Comparative genomics for the elucidation of multidrug resistance (MDR) in Candida lusitaniae.</title>
        <authorList>
            <person name="Kannan A."/>
            <person name="Asner S.A."/>
            <person name="Trachsel E."/>
            <person name="Kelly S."/>
            <person name="Parker J."/>
            <person name="Sanglard D."/>
        </authorList>
    </citation>
    <scope>NUCLEOTIDE SEQUENCE [LARGE SCALE GENOMIC DNA]</scope>
    <source>
        <strain evidence="2">P1</strain>
    </source>
</reference>
<dbReference type="EMBL" id="CP038484">
    <property type="protein sequence ID" value="QFZ25757.1"/>
    <property type="molecule type" value="Genomic_DNA"/>
</dbReference>
<name>A0ACD0WE15_CLALS</name>
<evidence type="ECO:0000313" key="1">
    <source>
        <dbReference type="EMBL" id="QFZ25757.1"/>
    </source>
</evidence>
<proteinExistence type="predicted"/>
<accession>A0ACD0WE15</accession>
<organism evidence="1 2">
    <name type="scientific">Clavispora lusitaniae</name>
    <name type="common">Candida lusitaniae</name>
    <dbReference type="NCBI Taxonomy" id="36911"/>
    <lineage>
        <taxon>Eukaryota</taxon>
        <taxon>Fungi</taxon>
        <taxon>Dikarya</taxon>
        <taxon>Ascomycota</taxon>
        <taxon>Saccharomycotina</taxon>
        <taxon>Pichiomycetes</taxon>
        <taxon>Metschnikowiaceae</taxon>
        <taxon>Clavispora</taxon>
    </lineage>
</organism>